<comment type="function">
    <text evidence="5">Catalyzes the synthesis of gamma-glutamylcysteine (gamma-GC). This compound is used as substrate for the biosynthesis of the low-molecular thiol compound ergothioneine.</text>
</comment>
<dbReference type="Gene3D" id="3.30.590.20">
    <property type="match status" value="1"/>
</dbReference>
<dbReference type="PANTHER" id="PTHR34378">
    <property type="entry name" value="GLUTAMATE--CYSTEINE LIGASE, CHLOROPLASTIC"/>
    <property type="match status" value="1"/>
</dbReference>
<dbReference type="InterPro" id="IPR006336">
    <property type="entry name" value="GCS2"/>
</dbReference>
<comment type="caution">
    <text evidence="7">The sequence shown here is derived from an EMBL/GenBank/DDBJ whole genome shotgun (WGS) entry which is preliminary data.</text>
</comment>
<evidence type="ECO:0000256" key="2">
    <source>
        <dbReference type="ARBA" id="ARBA00022741"/>
    </source>
</evidence>
<evidence type="ECO:0000256" key="6">
    <source>
        <dbReference type="PIRNR" id="PIRNR017901"/>
    </source>
</evidence>
<dbReference type="Pfam" id="PF04107">
    <property type="entry name" value="GCS2"/>
    <property type="match status" value="1"/>
</dbReference>
<dbReference type="InterPro" id="IPR017809">
    <property type="entry name" value="EgtA_Actinobacteria"/>
</dbReference>
<dbReference type="SUPFAM" id="SSF55931">
    <property type="entry name" value="Glutamine synthetase/guanido kinase"/>
    <property type="match status" value="1"/>
</dbReference>
<accession>A0ABP8RFQ0</accession>
<sequence length="465" mass="48606">MICAGGPGSGMFLSDPAGSVFPVVPETGFAPVSAEPAASPAAAPMVLRSRAEAEAYVASVCFKHGPPRLVGVELEWVLRAGGPPDLGELLAALGPHAPVSLLPGSPAAPLPGGSLVTIEPGGQVELASPPLPDLRTLTATVEADSAHLHRLLADRELTPEPRAADPCRPARRLVQLPRYRAMEQAFDRNGAFGRTGMCSTSAVQVALDAGEEHEVAARWAALHELGPVLLAAFANSPALHGRGTGWRSSRFAAWLASDPARTGPPTPTELARPDPAQAWAERVVGTPLLCVRGPGEWVVPVGVTFADWIGGALPGTPTTADLDYHISTLFPPVRPRGFLEVRYVDQQQGADWGLPVAVLAALTARPETLDRVRELCEPVREHWLAACRLGLADPDLARAARAVFGLACAALPDLDPPPALAQRLVAVTEGRIAAGRSPADDPLPGEPTVLDPIDIVSLPTEGLLP</sequence>
<gene>
    <name evidence="5 7" type="primary">egtA</name>
    <name evidence="7" type="ORF">GCM10023175_06760</name>
</gene>
<evidence type="ECO:0000256" key="1">
    <source>
        <dbReference type="ARBA" id="ARBA00022598"/>
    </source>
</evidence>
<proteinExistence type="inferred from homology"/>
<dbReference type="InterPro" id="IPR014746">
    <property type="entry name" value="Gln_synth/guanido_kin_cat_dom"/>
</dbReference>
<comment type="pathway">
    <text evidence="5">Amino-acid biosynthesis; ergothioneine biosynthesis.</text>
</comment>
<evidence type="ECO:0000256" key="5">
    <source>
        <dbReference type="HAMAP-Rule" id="MF_02034"/>
    </source>
</evidence>
<dbReference type="InterPro" id="IPR035434">
    <property type="entry name" value="GCL_bact_plant"/>
</dbReference>
<dbReference type="Proteomes" id="UP001501598">
    <property type="component" value="Unassembled WGS sequence"/>
</dbReference>
<protein>
    <recommendedName>
        <fullName evidence="5">Glutamate--cysteine ligase EgtA</fullName>
        <ecNumber evidence="5">6.3.2.2</ecNumber>
    </recommendedName>
    <alternativeName>
        <fullName evidence="5">Gamma-glutamylcysteine synthase</fullName>
        <shortName evidence="5">GCS</shortName>
        <shortName evidence="5">Gamma-ECS</shortName>
    </alternativeName>
</protein>
<dbReference type="EC" id="6.3.2.2" evidence="5"/>
<evidence type="ECO:0000256" key="4">
    <source>
        <dbReference type="ARBA" id="ARBA00048819"/>
    </source>
</evidence>
<reference evidence="8" key="1">
    <citation type="journal article" date="2019" name="Int. J. Syst. Evol. Microbiol.">
        <title>The Global Catalogue of Microorganisms (GCM) 10K type strain sequencing project: providing services to taxonomists for standard genome sequencing and annotation.</title>
        <authorList>
            <consortium name="The Broad Institute Genomics Platform"/>
            <consortium name="The Broad Institute Genome Sequencing Center for Infectious Disease"/>
            <person name="Wu L."/>
            <person name="Ma J."/>
        </authorList>
    </citation>
    <scope>NUCLEOTIDE SEQUENCE [LARGE SCALE GENOMIC DNA]</scope>
    <source>
        <strain evidence="8">JCM 17906</strain>
    </source>
</reference>
<comment type="catalytic activity">
    <reaction evidence="4 5 6">
        <text>L-cysteine + L-glutamate + ATP = gamma-L-glutamyl-L-cysteine + ADP + phosphate + H(+)</text>
        <dbReference type="Rhea" id="RHEA:13285"/>
        <dbReference type="ChEBI" id="CHEBI:15378"/>
        <dbReference type="ChEBI" id="CHEBI:29985"/>
        <dbReference type="ChEBI" id="CHEBI:30616"/>
        <dbReference type="ChEBI" id="CHEBI:35235"/>
        <dbReference type="ChEBI" id="CHEBI:43474"/>
        <dbReference type="ChEBI" id="CHEBI:58173"/>
        <dbReference type="ChEBI" id="CHEBI:456216"/>
        <dbReference type="EC" id="6.3.2.2"/>
    </reaction>
</comment>
<comment type="similarity">
    <text evidence="5 6">Belongs to the glutamate--cysteine ligase type 2 family. EgtA subfamily.</text>
</comment>
<dbReference type="PIRSF" id="PIRSF017901">
    <property type="entry name" value="GCL"/>
    <property type="match status" value="1"/>
</dbReference>
<organism evidence="7 8">
    <name type="scientific">Pseudonocardia xishanensis</name>
    <dbReference type="NCBI Taxonomy" id="630995"/>
    <lineage>
        <taxon>Bacteria</taxon>
        <taxon>Bacillati</taxon>
        <taxon>Actinomycetota</taxon>
        <taxon>Actinomycetes</taxon>
        <taxon>Pseudonocardiales</taxon>
        <taxon>Pseudonocardiaceae</taxon>
        <taxon>Pseudonocardia</taxon>
    </lineage>
</organism>
<evidence type="ECO:0000313" key="7">
    <source>
        <dbReference type="EMBL" id="GAA4537768.1"/>
    </source>
</evidence>
<dbReference type="NCBIfam" id="TIGR03444">
    <property type="entry name" value="EgtA_Cys_ligase"/>
    <property type="match status" value="1"/>
</dbReference>
<evidence type="ECO:0000313" key="8">
    <source>
        <dbReference type="Proteomes" id="UP001501598"/>
    </source>
</evidence>
<dbReference type="GO" id="GO:0016874">
    <property type="term" value="F:ligase activity"/>
    <property type="evidence" value="ECO:0007669"/>
    <property type="project" value="UniProtKB-KW"/>
</dbReference>
<name>A0ABP8RFQ0_9PSEU</name>
<dbReference type="PANTHER" id="PTHR34378:SF1">
    <property type="entry name" value="GLUTAMATE--CYSTEINE LIGASE, CHLOROPLASTIC"/>
    <property type="match status" value="1"/>
</dbReference>
<dbReference type="HAMAP" id="MF_02034">
    <property type="entry name" value="EgtA"/>
    <property type="match status" value="1"/>
</dbReference>
<keyword evidence="8" id="KW-1185">Reference proteome</keyword>
<keyword evidence="3 5" id="KW-0067">ATP-binding</keyword>
<keyword evidence="2 5" id="KW-0547">Nucleotide-binding</keyword>
<keyword evidence="1 5" id="KW-0436">Ligase</keyword>
<dbReference type="EMBL" id="BAABGT010000012">
    <property type="protein sequence ID" value="GAA4537768.1"/>
    <property type="molecule type" value="Genomic_DNA"/>
</dbReference>
<evidence type="ECO:0000256" key="3">
    <source>
        <dbReference type="ARBA" id="ARBA00022840"/>
    </source>
</evidence>